<sequence>MSSTSLDTVEVTGSSERDHRAESDDKNNYDKYITRRGSKKRKYKPVSKERMIWRKNLQNIGLLNLIPKQKLLAVLLVV</sequence>
<gene>
    <name evidence="2" type="ORF">NCTC4191_02163</name>
</gene>
<protein>
    <submittedName>
        <fullName evidence="2">Uncharacterized protein</fullName>
    </submittedName>
</protein>
<evidence type="ECO:0000256" key="1">
    <source>
        <dbReference type="SAM" id="MobiDB-lite"/>
    </source>
</evidence>
<keyword evidence="3" id="KW-1185">Reference proteome</keyword>
<feature type="region of interest" description="Disordered" evidence="1">
    <location>
        <begin position="1"/>
        <end position="42"/>
    </location>
</feature>
<dbReference type="AlphaFoldDB" id="A0A380U4K5"/>
<evidence type="ECO:0000313" key="2">
    <source>
        <dbReference type="EMBL" id="SUT96297.1"/>
    </source>
</evidence>
<dbReference type="RefSeq" id="WP_126375464.1">
    <property type="nucleotide sequence ID" value="NZ_LR134169.1"/>
</dbReference>
<organism evidence="2 3">
    <name type="scientific">Actinobacillus lignieresii</name>
    <dbReference type="NCBI Taxonomy" id="720"/>
    <lineage>
        <taxon>Bacteria</taxon>
        <taxon>Pseudomonadati</taxon>
        <taxon>Pseudomonadota</taxon>
        <taxon>Gammaproteobacteria</taxon>
        <taxon>Pasteurellales</taxon>
        <taxon>Pasteurellaceae</taxon>
        <taxon>Actinobacillus</taxon>
    </lineage>
</organism>
<name>A0A380U4K5_ACTLI</name>
<reference evidence="2 3" key="1">
    <citation type="submission" date="2018-06" db="EMBL/GenBank/DDBJ databases">
        <authorList>
            <consortium name="Pathogen Informatics"/>
            <person name="Doyle S."/>
        </authorList>
    </citation>
    <scope>NUCLEOTIDE SEQUENCE [LARGE SCALE GENOMIC DNA]</scope>
    <source>
        <strain evidence="2 3">NCTC4191</strain>
    </source>
</reference>
<dbReference type="EMBL" id="UFRN01000002">
    <property type="protein sequence ID" value="SUT96297.1"/>
    <property type="molecule type" value="Genomic_DNA"/>
</dbReference>
<accession>A0A380U4K5</accession>
<evidence type="ECO:0000313" key="3">
    <source>
        <dbReference type="Proteomes" id="UP000254253"/>
    </source>
</evidence>
<feature type="compositionally biased region" description="Polar residues" evidence="1">
    <location>
        <begin position="1"/>
        <end position="14"/>
    </location>
</feature>
<feature type="compositionally biased region" description="Basic and acidic residues" evidence="1">
    <location>
        <begin position="15"/>
        <end position="33"/>
    </location>
</feature>
<dbReference type="Proteomes" id="UP000254253">
    <property type="component" value="Unassembled WGS sequence"/>
</dbReference>
<proteinExistence type="predicted"/>